<feature type="compositionally biased region" description="Basic residues" evidence="1">
    <location>
        <begin position="244"/>
        <end position="254"/>
    </location>
</feature>
<evidence type="ECO:0000313" key="3">
    <source>
        <dbReference type="Proteomes" id="UP001059596"/>
    </source>
</evidence>
<dbReference type="EMBL" id="JAMKOV010000025">
    <property type="protein sequence ID" value="KAI8036004.1"/>
    <property type="molecule type" value="Genomic_DNA"/>
</dbReference>
<evidence type="ECO:0000313" key="2">
    <source>
        <dbReference type="EMBL" id="KAI8036004.1"/>
    </source>
</evidence>
<dbReference type="AlphaFoldDB" id="A0A9Q0BLN8"/>
<proteinExistence type="predicted"/>
<organism evidence="2 3">
    <name type="scientific">Drosophila gunungcola</name>
    <name type="common">fruit fly</name>
    <dbReference type="NCBI Taxonomy" id="103775"/>
    <lineage>
        <taxon>Eukaryota</taxon>
        <taxon>Metazoa</taxon>
        <taxon>Ecdysozoa</taxon>
        <taxon>Arthropoda</taxon>
        <taxon>Hexapoda</taxon>
        <taxon>Insecta</taxon>
        <taxon>Pterygota</taxon>
        <taxon>Neoptera</taxon>
        <taxon>Endopterygota</taxon>
        <taxon>Diptera</taxon>
        <taxon>Brachycera</taxon>
        <taxon>Muscomorpha</taxon>
        <taxon>Ephydroidea</taxon>
        <taxon>Drosophilidae</taxon>
        <taxon>Drosophila</taxon>
        <taxon>Sophophora</taxon>
    </lineage>
</organism>
<protein>
    <submittedName>
        <fullName evidence="2">Uncharacterized protein</fullName>
    </submittedName>
</protein>
<feature type="region of interest" description="Disordered" evidence="1">
    <location>
        <begin position="165"/>
        <end position="254"/>
    </location>
</feature>
<dbReference type="Proteomes" id="UP001059596">
    <property type="component" value="Unassembled WGS sequence"/>
</dbReference>
<comment type="caution">
    <text evidence="2">The sequence shown here is derived from an EMBL/GenBank/DDBJ whole genome shotgun (WGS) entry which is preliminary data.</text>
</comment>
<evidence type="ECO:0000256" key="1">
    <source>
        <dbReference type="SAM" id="MobiDB-lite"/>
    </source>
</evidence>
<accession>A0A9Q0BLN8</accession>
<name>A0A9Q0BLN8_9MUSC</name>
<gene>
    <name evidence="2" type="ORF">M5D96_011220</name>
</gene>
<keyword evidence="3" id="KW-1185">Reference proteome</keyword>
<reference evidence="2" key="1">
    <citation type="journal article" date="2023" name="Genome Biol. Evol.">
        <title>Long-read-based Genome Assembly of Drosophila gunungcola Reveals Fewer Chemosensory Genes in Flower-breeding Species.</title>
        <authorList>
            <person name="Negi A."/>
            <person name="Liao B.Y."/>
            <person name="Yeh S.D."/>
        </authorList>
    </citation>
    <scope>NUCLEOTIDE SEQUENCE</scope>
    <source>
        <strain evidence="2">Sukarami</strain>
    </source>
</reference>
<feature type="compositionally biased region" description="Basic and acidic residues" evidence="1">
    <location>
        <begin position="180"/>
        <end position="190"/>
    </location>
</feature>
<sequence length="254" mass="27932">MSAIIEQHVALVGTKCRQETCNSFNIHEIGNIVLIGVDTDFPMEISTIPTTFKTHGEAWELPKDTLVSTPPGNTDYVSTLARSPDASIVVCGDVPEAFEPLAEDEKEEEPTTPTVARLARLQVDDGDEPGTSTTHVQVGEWLQGQDRHSFAPGHLQQCLWEAQRNPPASLKSTDNSDVGADDRFWRDRPRTPLKHAIAEANQTWEDFAGDIAPAPEDSEPESGLSSQHEDSDDERDDVLDIHTRSPRGARTRGC</sequence>